<reference evidence="1 2" key="1">
    <citation type="submission" date="2024-08" db="EMBL/GenBank/DDBJ databases">
        <authorList>
            <person name="Feng Z."/>
            <person name="Ronholm J."/>
        </authorList>
    </citation>
    <scope>NUCLEOTIDE SEQUENCE [LARGE SCALE GENOMIC DNA]</scope>
    <source>
        <strain evidence="1 2">4-AB0-8</strain>
    </source>
</reference>
<comment type="caution">
    <text evidence="1">The sequence shown here is derived from an EMBL/GenBank/DDBJ whole genome shotgun (WGS) entry which is preliminary data.</text>
</comment>
<dbReference type="EMBL" id="JBGJLR010000002">
    <property type="protein sequence ID" value="MEZ2738308.1"/>
    <property type="molecule type" value="Genomic_DNA"/>
</dbReference>
<gene>
    <name evidence="1" type="ORF">ACBP88_02360</name>
</gene>
<protein>
    <submittedName>
        <fullName evidence="1">Uncharacterized protein</fullName>
    </submittedName>
</protein>
<evidence type="ECO:0000313" key="2">
    <source>
        <dbReference type="Proteomes" id="UP001567350"/>
    </source>
</evidence>
<accession>A0ABV4I8X2</accession>
<dbReference type="Proteomes" id="UP001567350">
    <property type="component" value="Unassembled WGS sequence"/>
</dbReference>
<proteinExistence type="predicted"/>
<keyword evidence="2" id="KW-1185">Reference proteome</keyword>
<organism evidence="1 2">
    <name type="scientific">Comamonas jiangduensis</name>
    <dbReference type="NCBI Taxonomy" id="1194168"/>
    <lineage>
        <taxon>Bacteria</taxon>
        <taxon>Pseudomonadati</taxon>
        <taxon>Pseudomonadota</taxon>
        <taxon>Betaproteobacteria</taxon>
        <taxon>Burkholderiales</taxon>
        <taxon>Comamonadaceae</taxon>
        <taxon>Comamonas</taxon>
    </lineage>
</organism>
<evidence type="ECO:0000313" key="1">
    <source>
        <dbReference type="EMBL" id="MEZ2738308.1"/>
    </source>
</evidence>
<name>A0ABV4I8X2_9BURK</name>
<dbReference type="RefSeq" id="WP_370890342.1">
    <property type="nucleotide sequence ID" value="NZ_JBGJLR010000002.1"/>
</dbReference>
<sequence>MTELSFEEHLQAGNTLVAQAQQAATVDFQQARALWQQAGKHFFHAHQLDGGDAQAAFRLAQAWMAEAYALQKEESSNALVMWSNAAAQCELAFDLAPENGRIAMTAASCHHFAGEHDAAKAWKQIGAHLLADEQAVAEQDNADGSKAEGAA</sequence>